<reference evidence="4 5" key="1">
    <citation type="submission" date="2020-08" db="EMBL/GenBank/DDBJ databases">
        <title>Genomic Encyclopedia of Type Strains, Phase IV (KMG-IV): sequencing the most valuable type-strain genomes for metagenomic binning, comparative biology and taxonomic classification.</title>
        <authorList>
            <person name="Goeker M."/>
        </authorList>
    </citation>
    <scope>NUCLEOTIDE SEQUENCE [LARGE SCALE GENOMIC DNA]</scope>
    <source>
        <strain evidence="4 5">DSM 12141</strain>
    </source>
</reference>
<dbReference type="PANTHER" id="PTHR43111">
    <property type="entry name" value="ALDEHYDE DEHYDROGENASE B-RELATED"/>
    <property type="match status" value="1"/>
</dbReference>
<evidence type="ECO:0000259" key="3">
    <source>
        <dbReference type="Pfam" id="PF00171"/>
    </source>
</evidence>
<dbReference type="InterPro" id="IPR015590">
    <property type="entry name" value="Aldehyde_DH_dom"/>
</dbReference>
<feature type="region of interest" description="Disordered" evidence="2">
    <location>
        <begin position="459"/>
        <end position="484"/>
    </location>
</feature>
<evidence type="ECO:0000313" key="4">
    <source>
        <dbReference type="EMBL" id="MBB6083253.1"/>
    </source>
</evidence>
<dbReference type="SUPFAM" id="SSF53720">
    <property type="entry name" value="ALDH-like"/>
    <property type="match status" value="1"/>
</dbReference>
<dbReference type="EMBL" id="JACHIB010000006">
    <property type="protein sequence ID" value="MBB6083253.1"/>
    <property type="molecule type" value="Genomic_DNA"/>
</dbReference>
<dbReference type="GO" id="GO:0016620">
    <property type="term" value="F:oxidoreductase activity, acting on the aldehyde or oxo group of donors, NAD or NADP as acceptor"/>
    <property type="evidence" value="ECO:0007669"/>
    <property type="project" value="InterPro"/>
</dbReference>
<organism evidence="4 5">
    <name type="scientific">Castellaniella defragrans</name>
    <name type="common">Alcaligenes defragrans</name>
    <dbReference type="NCBI Taxonomy" id="75697"/>
    <lineage>
        <taxon>Bacteria</taxon>
        <taxon>Pseudomonadati</taxon>
        <taxon>Pseudomonadota</taxon>
        <taxon>Betaproteobacteria</taxon>
        <taxon>Burkholderiales</taxon>
        <taxon>Alcaligenaceae</taxon>
        <taxon>Castellaniella</taxon>
    </lineage>
</organism>
<dbReference type="AlphaFoldDB" id="A0A7W9WN68"/>
<feature type="domain" description="Aldehyde dehydrogenase" evidence="3">
    <location>
        <begin position="32"/>
        <end position="458"/>
    </location>
</feature>
<accession>A0A7W9WN68</accession>
<dbReference type="EC" id="1.2.1.77" evidence="4"/>
<dbReference type="InterPro" id="IPR016163">
    <property type="entry name" value="Ald_DH_C"/>
</dbReference>
<evidence type="ECO:0000256" key="1">
    <source>
        <dbReference type="ARBA" id="ARBA00023002"/>
    </source>
</evidence>
<dbReference type="Gene3D" id="3.40.309.10">
    <property type="entry name" value="Aldehyde Dehydrogenase, Chain A, domain 2"/>
    <property type="match status" value="1"/>
</dbReference>
<dbReference type="Gene3D" id="3.40.605.10">
    <property type="entry name" value="Aldehyde Dehydrogenase, Chain A, domain 1"/>
    <property type="match status" value="1"/>
</dbReference>
<dbReference type="PANTHER" id="PTHR43111:SF1">
    <property type="entry name" value="ALDEHYDE DEHYDROGENASE B-RELATED"/>
    <property type="match status" value="1"/>
</dbReference>
<dbReference type="InterPro" id="IPR016161">
    <property type="entry name" value="Ald_DH/histidinol_DH"/>
</dbReference>
<evidence type="ECO:0000313" key="5">
    <source>
        <dbReference type="Proteomes" id="UP000541136"/>
    </source>
</evidence>
<dbReference type="Pfam" id="PF00171">
    <property type="entry name" value="Aldedh"/>
    <property type="match status" value="1"/>
</dbReference>
<dbReference type="Proteomes" id="UP000541136">
    <property type="component" value="Unassembled WGS sequence"/>
</dbReference>
<keyword evidence="1 4" id="KW-0560">Oxidoreductase</keyword>
<dbReference type="RefSeq" id="WP_151025045.1">
    <property type="nucleotide sequence ID" value="NZ_JACHIB010000006.1"/>
</dbReference>
<sequence>MIELKNHSQGQWRPVSGRPAVLADPVLGTGLAHAGAADIDMAACYAWARERGGPALRALRYPQRAELLDRIARTLQRHRDKYFEISLQNSGTVKNDSAVDVDGALYTLGHYARLGAGLPDAHHLPDGAPEALSRDGAFASQHVLVPSRGVALLINAFNFPAWGLWEKAAPALLSGVPIVVKPATATAWLTHEMVADVIEAGILPPGALSIVCGRPEGLLDALEPLDTVSFTGSADTAATLRGHPRIARDGARLNAETDSVNSAILGPDAGEAAIGLLVRETVREMTVKSGQKCTAIRRILVPQAHYDAIGARIAEKLGRIAVGDPRDPGVRMGSLVSRTQRDAVEAGIRQLAQSCDVLFDGARRSAVQAPPDSACVAPVLFGTRDPDGHPDVHRTEVFGPVATLIPYRDAAHALDLARRGMGSLVASVYAEDPGFLAEAAARLAESHGRVHLVSPEVAESHTGHGNAMPQSSHGGPGRAGGGEELGGARALRLYHRLSAIQGWTGALARMAPA</sequence>
<feature type="compositionally biased region" description="Gly residues" evidence="2">
    <location>
        <begin position="474"/>
        <end position="484"/>
    </location>
</feature>
<evidence type="ECO:0000256" key="2">
    <source>
        <dbReference type="SAM" id="MobiDB-lite"/>
    </source>
</evidence>
<proteinExistence type="predicted"/>
<dbReference type="NCBIfam" id="NF008868">
    <property type="entry name" value="PRK11903.1"/>
    <property type="match status" value="1"/>
</dbReference>
<dbReference type="InterPro" id="IPR016162">
    <property type="entry name" value="Ald_DH_N"/>
</dbReference>
<comment type="caution">
    <text evidence="4">The sequence shown here is derived from an EMBL/GenBank/DDBJ whole genome shotgun (WGS) entry which is preliminary data.</text>
</comment>
<gene>
    <name evidence="4" type="ORF">HNR28_001290</name>
</gene>
<name>A0A7W9WN68_CASDE</name>
<protein>
    <submittedName>
        <fullName evidence="4">3,4-dehydroadipyl-CoA semialdehyde dehydrogenase</fullName>
        <ecNumber evidence="4">1.2.1.77</ecNumber>
    </submittedName>
</protein>